<dbReference type="SMART" id="SM00487">
    <property type="entry name" value="DEXDc"/>
    <property type="match status" value="1"/>
</dbReference>
<dbReference type="EC" id="5.6.2.4" evidence="5"/>
<sequence>MYLCKEPVCLYRQSHPRKVTHHNMYHSDVTTFTYNGQAVPLKRSNGKVPCPCFSPPHYRFNQSKVRQQCDMTEHPSPQDGSQHMDDPYVPLSDANKEALKAHFGQTPFILTVDDYMRQFPPDEDVPVPLSDEQVSPEDVPMSDVCDEEPAVLVPILESLEDEGTTTIDISALSQSMNKVQLDEAEGEAEELFSDEESVPDTQEDHDIDVDDQVLVSLSRCNLLVDPGFRQTICTECLTIIPYLHAHSHQKKHHFINDRRSLGFHLPRKAALLELLSSLGAHEPIDIPQTSQGIPEIPGVKVIPCWQCTEDGCFVCYPTRKMMHAHFREHHPEVRTNPKTRVYPSVECQATAQLRNNRRFYRVIRQSSFQCQVYEEMERLCQSLDTVPETYVANKKAQQRDIVGSVTQWHFRLEGVNIPVARALVQEPHEPQFIRLKTLTREHYHDNARHLQDLNTLTKRHLASEKMGGAEAKPFDRLQGGSSINADAAATAAFLTCLIRSINNPVENYPFFFHPDTETILSHLQTRLLDSTASDEEIKTLIHKSVWSLLSQRSNEYIHSDSHCLFTRFLILYHLVNDAGKFDRPKLIPPTISKLQWCFGATAGREIVRHMEEEQIDCYSAYTRYVEQYMNDTSHCMFSNLRQCMSLLSALSYNEHEMPSLTATADFGVVTVYNCPVVLDDLFQGMHRVYETTERKLMALFRGCPMDDFITRLDLALNPHKRAQPNWFAECHENQDPWWWFGSEQRNSMKSDRDRLEKHLAQKTTFFSVVGQKMIPNHGAIQEYLSEVDEVVKGIFYLIFTTWGGGARGTEMQHLLYANHPNQTRHFFIVNGVPTIVMRYNKTQSIQGSGKMIARTPAPKVTRLLILLIWQVYHVCSRFGRLIGFENEDAQRYLCEMFVLSGRSMTSAHYSSTLSEYNTRTIGFALSIQPFRQLMCALLIRFTLTSFNDLDDEDVKVGHQLFGHGVSIGQLNYNIDSLSSITGLAIDQFAQMFRVCTKWHKKAGFLHPALDETVIEEGLEFAPPQSSEIQSLVGILAKQHTVTLEKIETTVTSSEQRQRVWFRNELQAQLIRRPDPPCIVPARNPSLTLSPIPNLPIHTNVRKALSFVLGHHDEAKPAKFSSPQQAALIQSIVSPYHVLCVLETGGGKSAAFFSAPYLFPQSMFIVVSPLVALNEDLFRRMQSYHFKSARWGEDPINMEETQLVLVGAHRVGTMDFAQWVNAPALKPRLKRIFIDECHKIITDQDYRSCFQVFDNLTQSGVPITFLSATMLPRSIPLLLDTMNITDTRLVQEIRKTTARPNIKYDVRKISSEDWVTPIVNFVRTKTETMAADERGIVYTQTIVEAEQLAKEIGCDFYISRIVLDPQINTETKKEILRRWRDAEHSPWIVATLALGLGIDYLAVRFVVHLNPTKAIDFDQETGRGGRDGNPAYSTVFYYRLPYSFNPKKSSDGIDHLARNEMKRFIETQDCVRLAFEPFGGEVFSCVQLDAELCHNCERYSEMPFEFSAAGYTRHDLSLVHPSITATTATTTATTTAAFTKQVTDEKVPMTIEINAQRLVSHEAVVHEAVSKISRILGNVVDFKCADCYVLGVAHLSETVHKPRNWAFLPTYYQMIQVGYTASTRWPYCHICWVPWREPCGHGRTQQGEHVDEDQCTYRIHDHFKDHERFILPFLVAYIFTAAEPGSDADSECYRYRDPIANDLQIPPWKDVHQLVSWLKQEDIPDIPNCHRFLLSWHKLFRSLDVQS</sequence>
<dbReference type="SMART" id="SM00490">
    <property type="entry name" value="HELICc"/>
    <property type="match status" value="1"/>
</dbReference>
<dbReference type="InterPro" id="IPR014001">
    <property type="entry name" value="Helicase_ATP-bd"/>
</dbReference>
<feature type="domain" description="Helicase ATP-binding" evidence="6">
    <location>
        <begin position="1128"/>
        <end position="1287"/>
    </location>
</feature>
<gene>
    <name evidence="8" type="ORF">AAF712_008555</name>
</gene>
<dbReference type="SUPFAM" id="SSF52540">
    <property type="entry name" value="P-loop containing nucleoside triphosphate hydrolases"/>
    <property type="match status" value="1"/>
</dbReference>
<proteinExistence type="inferred from homology"/>
<comment type="caution">
    <text evidence="8">The sequence shown here is derived from an EMBL/GenBank/DDBJ whole genome shotgun (WGS) entry which is preliminary data.</text>
</comment>
<dbReference type="PANTHER" id="PTHR13710">
    <property type="entry name" value="DNA HELICASE RECQ FAMILY MEMBER"/>
    <property type="match status" value="1"/>
</dbReference>
<dbReference type="Pfam" id="PF00271">
    <property type="entry name" value="Helicase_C"/>
    <property type="match status" value="1"/>
</dbReference>
<dbReference type="PROSITE" id="PS51192">
    <property type="entry name" value="HELICASE_ATP_BIND_1"/>
    <property type="match status" value="1"/>
</dbReference>
<evidence type="ECO:0000259" key="6">
    <source>
        <dbReference type="PROSITE" id="PS51192"/>
    </source>
</evidence>
<dbReference type="InterPro" id="IPR027417">
    <property type="entry name" value="P-loop_NTPase"/>
</dbReference>
<reference evidence="8 9" key="1">
    <citation type="submission" date="2024-05" db="EMBL/GenBank/DDBJ databases">
        <title>A draft genome resource for the thread blight pathogen Marasmius tenuissimus strain MS-2.</title>
        <authorList>
            <person name="Yulfo-Soto G.E."/>
            <person name="Baruah I.K."/>
            <person name="Amoako-Attah I."/>
            <person name="Bukari Y."/>
            <person name="Meinhardt L.W."/>
            <person name="Bailey B.A."/>
            <person name="Cohen S.P."/>
        </authorList>
    </citation>
    <scope>NUCLEOTIDE SEQUENCE [LARGE SCALE GENOMIC DNA]</scope>
    <source>
        <strain evidence="8 9">MS-2</strain>
    </source>
</reference>
<dbReference type="Proteomes" id="UP001437256">
    <property type="component" value="Unassembled WGS sequence"/>
</dbReference>
<dbReference type="PANTHER" id="PTHR13710:SF154">
    <property type="entry name" value="RECQ HELICASE, PUTATIVE (AFU_ORTHOLOGUE AFUA_6G14720)-RELATED"/>
    <property type="match status" value="1"/>
</dbReference>
<comment type="catalytic activity">
    <reaction evidence="4">
        <text>Couples ATP hydrolysis with the unwinding of duplex DNA by translocating in the 3'-5' direction.</text>
        <dbReference type="EC" id="5.6.2.4"/>
    </reaction>
</comment>
<dbReference type="Pfam" id="PF00270">
    <property type="entry name" value="DEAD"/>
    <property type="match status" value="1"/>
</dbReference>
<comment type="similarity">
    <text evidence="1">Belongs to the helicase family. RecQ subfamily.</text>
</comment>
<name>A0ABR2ZW23_9AGAR</name>
<evidence type="ECO:0000256" key="1">
    <source>
        <dbReference type="ARBA" id="ARBA00005446"/>
    </source>
</evidence>
<dbReference type="InterPro" id="IPR011545">
    <property type="entry name" value="DEAD/DEAH_box_helicase_dom"/>
</dbReference>
<accession>A0ABR2ZW23</accession>
<evidence type="ECO:0000256" key="5">
    <source>
        <dbReference type="ARBA" id="ARBA00034808"/>
    </source>
</evidence>
<feature type="domain" description="Helicase C-terminal" evidence="7">
    <location>
        <begin position="1313"/>
        <end position="1478"/>
    </location>
</feature>
<evidence type="ECO:0000313" key="8">
    <source>
        <dbReference type="EMBL" id="KAL0064497.1"/>
    </source>
</evidence>
<organism evidence="8 9">
    <name type="scientific">Marasmius tenuissimus</name>
    <dbReference type="NCBI Taxonomy" id="585030"/>
    <lineage>
        <taxon>Eukaryota</taxon>
        <taxon>Fungi</taxon>
        <taxon>Dikarya</taxon>
        <taxon>Basidiomycota</taxon>
        <taxon>Agaricomycotina</taxon>
        <taxon>Agaricomycetes</taxon>
        <taxon>Agaricomycetidae</taxon>
        <taxon>Agaricales</taxon>
        <taxon>Marasmiineae</taxon>
        <taxon>Marasmiaceae</taxon>
        <taxon>Marasmius</taxon>
    </lineage>
</organism>
<evidence type="ECO:0000313" key="9">
    <source>
        <dbReference type="Proteomes" id="UP001437256"/>
    </source>
</evidence>
<evidence type="ECO:0000256" key="3">
    <source>
        <dbReference type="ARBA" id="ARBA00022840"/>
    </source>
</evidence>
<dbReference type="PROSITE" id="PS51194">
    <property type="entry name" value="HELICASE_CTER"/>
    <property type="match status" value="1"/>
</dbReference>
<evidence type="ECO:0000256" key="2">
    <source>
        <dbReference type="ARBA" id="ARBA00022741"/>
    </source>
</evidence>
<protein>
    <recommendedName>
        <fullName evidence="5">DNA 3'-5' helicase</fullName>
        <ecNumber evidence="5">5.6.2.4</ecNumber>
    </recommendedName>
</protein>
<keyword evidence="9" id="KW-1185">Reference proteome</keyword>
<keyword evidence="2" id="KW-0547">Nucleotide-binding</keyword>
<evidence type="ECO:0000256" key="4">
    <source>
        <dbReference type="ARBA" id="ARBA00034617"/>
    </source>
</evidence>
<evidence type="ECO:0000259" key="7">
    <source>
        <dbReference type="PROSITE" id="PS51194"/>
    </source>
</evidence>
<dbReference type="Gene3D" id="3.40.50.300">
    <property type="entry name" value="P-loop containing nucleotide triphosphate hydrolases"/>
    <property type="match status" value="2"/>
</dbReference>
<dbReference type="InterPro" id="IPR001650">
    <property type="entry name" value="Helicase_C-like"/>
</dbReference>
<dbReference type="EMBL" id="JBBXMP010000061">
    <property type="protein sequence ID" value="KAL0064497.1"/>
    <property type="molecule type" value="Genomic_DNA"/>
</dbReference>
<keyword evidence="3" id="KW-0067">ATP-binding</keyword>